<reference evidence="2" key="1">
    <citation type="submission" date="2018-02" db="EMBL/GenBank/DDBJ databases">
        <authorList>
            <person name="Cohen D.B."/>
            <person name="Kent A.D."/>
        </authorList>
    </citation>
    <scope>NUCLEOTIDE SEQUENCE</scope>
</reference>
<name>A0A2N9HJC3_FAGSY</name>
<evidence type="ECO:0000256" key="1">
    <source>
        <dbReference type="SAM" id="MobiDB-lite"/>
    </source>
</evidence>
<dbReference type="EMBL" id="OIVN01003513">
    <property type="protein sequence ID" value="SPD11791.1"/>
    <property type="molecule type" value="Genomic_DNA"/>
</dbReference>
<gene>
    <name evidence="2" type="ORF">FSB_LOCUS39673</name>
</gene>
<protein>
    <submittedName>
        <fullName evidence="2">Uncharacterized protein</fullName>
    </submittedName>
</protein>
<feature type="region of interest" description="Disordered" evidence="1">
    <location>
        <begin position="52"/>
        <end position="73"/>
    </location>
</feature>
<dbReference type="AlphaFoldDB" id="A0A2N9HJC3"/>
<evidence type="ECO:0000313" key="2">
    <source>
        <dbReference type="EMBL" id="SPD11791.1"/>
    </source>
</evidence>
<accession>A0A2N9HJC3</accession>
<organism evidence="2">
    <name type="scientific">Fagus sylvatica</name>
    <name type="common">Beechnut</name>
    <dbReference type="NCBI Taxonomy" id="28930"/>
    <lineage>
        <taxon>Eukaryota</taxon>
        <taxon>Viridiplantae</taxon>
        <taxon>Streptophyta</taxon>
        <taxon>Embryophyta</taxon>
        <taxon>Tracheophyta</taxon>
        <taxon>Spermatophyta</taxon>
        <taxon>Magnoliopsida</taxon>
        <taxon>eudicotyledons</taxon>
        <taxon>Gunneridae</taxon>
        <taxon>Pentapetalae</taxon>
        <taxon>rosids</taxon>
        <taxon>fabids</taxon>
        <taxon>Fagales</taxon>
        <taxon>Fagaceae</taxon>
        <taxon>Fagus</taxon>
    </lineage>
</organism>
<sequence length="81" mass="9393">MNESSTKGRRSSLTRGRWDLHFAPTDLHFDGSSPMRKQHREDVHFSPMDLHFNESSSRHVDGSTSTSMDRPPIECFDFVRN</sequence>
<proteinExistence type="predicted"/>